<reference evidence="2 3" key="1">
    <citation type="submission" date="2024-07" db="EMBL/GenBank/DDBJ databases">
        <title>Section-level genome sequencing and comparative genomics of Aspergillus sections Usti and Cavernicolus.</title>
        <authorList>
            <consortium name="Lawrence Berkeley National Laboratory"/>
            <person name="Nybo J.L."/>
            <person name="Vesth T.C."/>
            <person name="Theobald S."/>
            <person name="Frisvad J.C."/>
            <person name="Larsen T.O."/>
            <person name="Kjaerboelling I."/>
            <person name="Rothschild-Mancinelli K."/>
            <person name="Lyhne E.K."/>
            <person name="Kogle M.E."/>
            <person name="Barry K."/>
            <person name="Clum A."/>
            <person name="Na H."/>
            <person name="Ledsgaard L."/>
            <person name="Lin J."/>
            <person name="Lipzen A."/>
            <person name="Kuo A."/>
            <person name="Riley R."/>
            <person name="Mondo S."/>
            <person name="Labutti K."/>
            <person name="Haridas S."/>
            <person name="Pangalinan J."/>
            <person name="Salamov A.A."/>
            <person name="Simmons B.A."/>
            <person name="Magnuson J.K."/>
            <person name="Chen J."/>
            <person name="Drula E."/>
            <person name="Henrissat B."/>
            <person name="Wiebenga A."/>
            <person name="Lubbers R.J."/>
            <person name="Gomes A.C."/>
            <person name="Makela M.R."/>
            <person name="Stajich J."/>
            <person name="Grigoriev I.V."/>
            <person name="Mortensen U.H."/>
            <person name="De Vries R.P."/>
            <person name="Baker S.E."/>
            <person name="Andersen M.R."/>
        </authorList>
    </citation>
    <scope>NUCLEOTIDE SEQUENCE [LARGE SCALE GENOMIC DNA]</scope>
    <source>
        <strain evidence="2 3">CBS 209.92</strain>
    </source>
</reference>
<feature type="compositionally biased region" description="Basic residues" evidence="1">
    <location>
        <begin position="51"/>
        <end position="61"/>
    </location>
</feature>
<feature type="region of interest" description="Disordered" evidence="1">
    <location>
        <begin position="26"/>
        <end position="61"/>
    </location>
</feature>
<evidence type="ECO:0000256" key="1">
    <source>
        <dbReference type="SAM" id="MobiDB-lite"/>
    </source>
</evidence>
<name>A0ABR4G2J1_9EURO</name>
<protein>
    <submittedName>
        <fullName evidence="2">Uncharacterized protein</fullName>
    </submittedName>
</protein>
<accession>A0ABR4G2J1</accession>
<keyword evidence="3" id="KW-1185">Reference proteome</keyword>
<organism evidence="2 3">
    <name type="scientific">Aspergillus keveii</name>
    <dbReference type="NCBI Taxonomy" id="714993"/>
    <lineage>
        <taxon>Eukaryota</taxon>
        <taxon>Fungi</taxon>
        <taxon>Dikarya</taxon>
        <taxon>Ascomycota</taxon>
        <taxon>Pezizomycotina</taxon>
        <taxon>Eurotiomycetes</taxon>
        <taxon>Eurotiomycetidae</taxon>
        <taxon>Eurotiales</taxon>
        <taxon>Aspergillaceae</taxon>
        <taxon>Aspergillus</taxon>
        <taxon>Aspergillus subgen. Nidulantes</taxon>
    </lineage>
</organism>
<proteinExistence type="predicted"/>
<sequence length="198" mass="22787">MSFYTSCKSVARDIVSCCDSTRIDTQQTTDSPECLHPNTTTSPGNLYGPRKAQRKGGHRLHTREHGCADTTSNHIIDRIFFYDTILHVPQAEKVIYRRVLLSFKLKIDAISDEIPRAMGLPIHSYNGKAVQLHNGKTATPIGIFSMRWQLYNGKKIYKTKFLVIKDSQFDMLLGRSSIKKYKLWEEDGDVERRLQYRC</sequence>
<evidence type="ECO:0000313" key="3">
    <source>
        <dbReference type="Proteomes" id="UP001610563"/>
    </source>
</evidence>
<evidence type="ECO:0000313" key="2">
    <source>
        <dbReference type="EMBL" id="KAL2792929.1"/>
    </source>
</evidence>
<dbReference type="Proteomes" id="UP001610563">
    <property type="component" value="Unassembled WGS sequence"/>
</dbReference>
<feature type="compositionally biased region" description="Polar residues" evidence="1">
    <location>
        <begin position="26"/>
        <end position="44"/>
    </location>
</feature>
<dbReference type="EMBL" id="JBFTWV010000064">
    <property type="protein sequence ID" value="KAL2792929.1"/>
    <property type="molecule type" value="Genomic_DNA"/>
</dbReference>
<comment type="caution">
    <text evidence="2">The sequence shown here is derived from an EMBL/GenBank/DDBJ whole genome shotgun (WGS) entry which is preliminary data.</text>
</comment>
<dbReference type="Gene3D" id="2.40.70.10">
    <property type="entry name" value="Acid Proteases"/>
    <property type="match status" value="1"/>
</dbReference>
<gene>
    <name evidence="2" type="ORF">BJX66DRAFT_233963</name>
</gene>
<dbReference type="InterPro" id="IPR021109">
    <property type="entry name" value="Peptidase_aspartic_dom_sf"/>
</dbReference>